<name>A0A0F9IR99_9ZZZZ</name>
<proteinExistence type="predicted"/>
<dbReference type="AlphaFoldDB" id="A0A0F9IR99"/>
<accession>A0A0F9IR99</accession>
<protein>
    <submittedName>
        <fullName evidence="1">Uncharacterized protein</fullName>
    </submittedName>
</protein>
<feature type="non-terminal residue" evidence="1">
    <location>
        <position position="1"/>
    </location>
</feature>
<reference evidence="1" key="1">
    <citation type="journal article" date="2015" name="Nature">
        <title>Complex archaea that bridge the gap between prokaryotes and eukaryotes.</title>
        <authorList>
            <person name="Spang A."/>
            <person name="Saw J.H."/>
            <person name="Jorgensen S.L."/>
            <person name="Zaremba-Niedzwiedzka K."/>
            <person name="Martijn J."/>
            <person name="Lind A.E."/>
            <person name="van Eijk R."/>
            <person name="Schleper C."/>
            <person name="Guy L."/>
            <person name="Ettema T.J."/>
        </authorList>
    </citation>
    <scope>NUCLEOTIDE SEQUENCE</scope>
</reference>
<comment type="caution">
    <text evidence="1">The sequence shown here is derived from an EMBL/GenBank/DDBJ whole genome shotgun (WGS) entry which is preliminary data.</text>
</comment>
<evidence type="ECO:0000313" key="1">
    <source>
        <dbReference type="EMBL" id="KKM59893.1"/>
    </source>
</evidence>
<sequence length="60" mass="6751">ITYGFREFVGSDPAELPTFVAALAVWRVLREYIADAVDVEMHARTDTSIDTTYPEDADNE</sequence>
<gene>
    <name evidence="1" type="ORF">LCGC14_1547430</name>
</gene>
<organism evidence="1">
    <name type="scientific">marine sediment metagenome</name>
    <dbReference type="NCBI Taxonomy" id="412755"/>
    <lineage>
        <taxon>unclassified sequences</taxon>
        <taxon>metagenomes</taxon>
        <taxon>ecological metagenomes</taxon>
    </lineage>
</organism>
<dbReference type="EMBL" id="LAZR01011782">
    <property type="protein sequence ID" value="KKM59893.1"/>
    <property type="molecule type" value="Genomic_DNA"/>
</dbReference>